<dbReference type="FunFam" id="3.10.20.90:FF:000017">
    <property type="entry name" value="partitioning defective 3 homolog isoform X2"/>
    <property type="match status" value="1"/>
</dbReference>
<keyword evidence="5" id="KW-0597">Phosphoprotein</keyword>
<feature type="domain" description="PDZ" evidence="17">
    <location>
        <begin position="498"/>
        <end position="573"/>
    </location>
</feature>
<dbReference type="InterPro" id="IPR021922">
    <property type="entry name" value="Par3/HAL_N"/>
</dbReference>
<dbReference type="GO" id="GO:0005912">
    <property type="term" value="C:adherens junction"/>
    <property type="evidence" value="ECO:0007669"/>
    <property type="project" value="TreeGrafter"/>
</dbReference>
<comment type="subcellular location">
    <subcellularLocation>
        <location evidence="2">Cell junction</location>
        <location evidence="2">Tight junction</location>
    </subcellularLocation>
    <subcellularLocation>
        <location evidence="1">Endomembrane system</location>
    </subcellularLocation>
</comment>
<feature type="region of interest" description="Disordered" evidence="16">
    <location>
        <begin position="1038"/>
        <end position="1135"/>
    </location>
</feature>
<proteinExistence type="inferred from homology"/>
<feature type="domain" description="PDZ" evidence="17">
    <location>
        <begin position="383"/>
        <end position="456"/>
    </location>
</feature>
<feature type="compositionally biased region" description="Low complexity" evidence="16">
    <location>
        <begin position="151"/>
        <end position="162"/>
    </location>
</feature>
<keyword evidence="19" id="KW-1185">Reference proteome</keyword>
<dbReference type="InterPro" id="IPR001478">
    <property type="entry name" value="PDZ"/>
</dbReference>
<dbReference type="CDD" id="cd23059">
    <property type="entry name" value="PDZ3_Par3-like"/>
    <property type="match status" value="1"/>
</dbReference>
<evidence type="ECO:0000256" key="3">
    <source>
        <dbReference type="ARBA" id="ARBA00005358"/>
    </source>
</evidence>
<dbReference type="Pfam" id="PF00595">
    <property type="entry name" value="PDZ"/>
    <property type="match status" value="2"/>
</dbReference>
<name>A0A8C8X3D3_PANLE</name>
<dbReference type="Pfam" id="PF12053">
    <property type="entry name" value="Par3_HAL_N_term"/>
    <property type="match status" value="1"/>
</dbReference>
<organism evidence="18 19">
    <name type="scientific">Panthera leo</name>
    <name type="common">Lion</name>
    <dbReference type="NCBI Taxonomy" id="9689"/>
    <lineage>
        <taxon>Eukaryota</taxon>
        <taxon>Metazoa</taxon>
        <taxon>Chordata</taxon>
        <taxon>Craniata</taxon>
        <taxon>Vertebrata</taxon>
        <taxon>Euteleostomi</taxon>
        <taxon>Mammalia</taxon>
        <taxon>Eutheria</taxon>
        <taxon>Laurasiatheria</taxon>
        <taxon>Carnivora</taxon>
        <taxon>Feliformia</taxon>
        <taxon>Felidae</taxon>
        <taxon>Pantherinae</taxon>
        <taxon>Panthera</taxon>
    </lineage>
</organism>
<dbReference type="Ensembl" id="ENSPLOT00000014949.1">
    <property type="protein sequence ID" value="ENSPLOP00000013480.1"/>
    <property type="gene ID" value="ENSPLOG00000008780.1"/>
</dbReference>
<gene>
    <name evidence="18" type="primary">PARD3B</name>
</gene>
<feature type="compositionally biased region" description="Basic and acidic residues" evidence="16">
    <location>
        <begin position="716"/>
        <end position="736"/>
    </location>
</feature>
<evidence type="ECO:0000256" key="11">
    <source>
        <dbReference type="ARBA" id="ARBA00055389"/>
    </source>
</evidence>
<evidence type="ECO:0000256" key="4">
    <source>
        <dbReference type="ARBA" id="ARBA00022427"/>
    </source>
</evidence>
<dbReference type="GO" id="GO:0045197">
    <property type="term" value="P:establishment or maintenance of epithelial cell apical/basal polarity"/>
    <property type="evidence" value="ECO:0007669"/>
    <property type="project" value="TreeGrafter"/>
</dbReference>
<keyword evidence="7" id="KW-0677">Repeat</keyword>
<feature type="region of interest" description="Disordered" evidence="16">
    <location>
        <begin position="137"/>
        <end position="165"/>
    </location>
</feature>
<dbReference type="InterPro" id="IPR036034">
    <property type="entry name" value="PDZ_sf"/>
</dbReference>
<evidence type="ECO:0000256" key="12">
    <source>
        <dbReference type="ARBA" id="ARBA00064457"/>
    </source>
</evidence>
<comment type="function">
    <text evidence="11">Putative adapter protein involved in asymmetrical cell division and cell polarization processes. May play a role in the formation of epithelial tight junctions.</text>
</comment>
<dbReference type="GO" id="GO:0030010">
    <property type="term" value="P:establishment of cell polarity"/>
    <property type="evidence" value="ECO:0007669"/>
    <property type="project" value="TreeGrafter"/>
</dbReference>
<reference evidence="18" key="1">
    <citation type="journal article" date="2019" name="bioRxiv">
        <title>Long live the king: chromosome-level assembly of the lion (Panthera leo) using linked-read, Hi-C, and long read data.</title>
        <authorList>
            <person name="Armstrong E.E."/>
            <person name="Taylor R.W."/>
            <person name="Miller D.E."/>
            <person name="Kaelin C."/>
            <person name="Barsh G."/>
            <person name="Hadly E.A."/>
            <person name="Petrov D."/>
        </authorList>
    </citation>
    <scope>NUCLEOTIDE SEQUENCE [LARGE SCALE GENOMIC DNA]</scope>
</reference>
<dbReference type="GO" id="GO:0051660">
    <property type="term" value="P:establishment of centrosome localization"/>
    <property type="evidence" value="ECO:0007669"/>
    <property type="project" value="TreeGrafter"/>
</dbReference>
<evidence type="ECO:0000256" key="8">
    <source>
        <dbReference type="ARBA" id="ARBA00022949"/>
    </source>
</evidence>
<comment type="similarity">
    <text evidence="3">Belongs to the PAR3 family.</text>
</comment>
<feature type="compositionally biased region" description="Basic and acidic residues" evidence="16">
    <location>
        <begin position="769"/>
        <end position="796"/>
    </location>
</feature>
<feature type="domain" description="PDZ" evidence="17">
    <location>
        <begin position="201"/>
        <end position="289"/>
    </location>
</feature>
<dbReference type="GO" id="GO:0035091">
    <property type="term" value="F:phosphatidylinositol binding"/>
    <property type="evidence" value="ECO:0007669"/>
    <property type="project" value="TreeGrafter"/>
</dbReference>
<keyword evidence="9" id="KW-0472">Membrane</keyword>
<keyword evidence="10" id="KW-0131">Cell cycle</keyword>
<dbReference type="FunFam" id="2.30.42.10:FF:000011">
    <property type="entry name" value="partitioning defective 3 homolog isoform X1"/>
    <property type="match status" value="1"/>
</dbReference>
<dbReference type="SUPFAM" id="SSF50156">
    <property type="entry name" value="PDZ domain-like"/>
    <property type="match status" value="3"/>
</dbReference>
<evidence type="ECO:0000256" key="5">
    <source>
        <dbReference type="ARBA" id="ARBA00022553"/>
    </source>
</evidence>
<evidence type="ECO:0000256" key="10">
    <source>
        <dbReference type="ARBA" id="ARBA00023306"/>
    </source>
</evidence>
<evidence type="ECO:0000256" key="7">
    <source>
        <dbReference type="ARBA" id="ARBA00022737"/>
    </source>
</evidence>
<reference evidence="18" key="2">
    <citation type="submission" date="2025-08" db="UniProtKB">
        <authorList>
            <consortium name="Ensembl"/>
        </authorList>
    </citation>
    <scope>IDENTIFICATION</scope>
</reference>
<protein>
    <recommendedName>
        <fullName evidence="13">Partitioning defective 3 homolog B</fullName>
    </recommendedName>
    <alternativeName>
        <fullName evidence="14">PAR3-beta</fullName>
    </alternativeName>
    <alternativeName>
        <fullName evidence="15">Partitioning defective 3-like protein</fullName>
    </alternativeName>
</protein>
<evidence type="ECO:0000256" key="13">
    <source>
        <dbReference type="ARBA" id="ARBA00071372"/>
    </source>
</evidence>
<dbReference type="GO" id="GO:0007155">
    <property type="term" value="P:cell adhesion"/>
    <property type="evidence" value="ECO:0007669"/>
    <property type="project" value="TreeGrafter"/>
</dbReference>
<feature type="compositionally biased region" description="Basic and acidic residues" evidence="16">
    <location>
        <begin position="915"/>
        <end position="928"/>
    </location>
</feature>
<reference evidence="18" key="3">
    <citation type="submission" date="2025-09" db="UniProtKB">
        <authorList>
            <consortium name="Ensembl"/>
        </authorList>
    </citation>
    <scope>IDENTIFICATION</scope>
</reference>
<feature type="region of interest" description="Disordered" evidence="16">
    <location>
        <begin position="710"/>
        <end position="854"/>
    </location>
</feature>
<evidence type="ECO:0000259" key="17">
    <source>
        <dbReference type="PROSITE" id="PS50106"/>
    </source>
</evidence>
<dbReference type="Gene3D" id="2.30.42.10">
    <property type="match status" value="3"/>
</dbReference>
<dbReference type="GeneTree" id="ENSGT00950000183214"/>
<feature type="compositionally biased region" description="Basic and acidic residues" evidence="16">
    <location>
        <begin position="812"/>
        <end position="854"/>
    </location>
</feature>
<dbReference type="AlphaFoldDB" id="A0A8C8X3D3"/>
<evidence type="ECO:0000256" key="9">
    <source>
        <dbReference type="ARBA" id="ARBA00023136"/>
    </source>
</evidence>
<sequence length="1135" mass="125183">MKVTVCFGRTGIVVPCKEGQLRVRELTQQALQRYLKTREKDPGYWVKIHHLEYTDGGILDPDDVLADVVEDKDKLIAVFDEQEPLHKIESPSGNLTGQQTPDAFETEVAAQLAAFKPIGGEIEVTPSALKLGTPLLVRRSSDPAPGPPADAQPSASQSSGQSLKPVTLDSTQNLEDGEVMNGVQTELLASPKTKDALSDMTRTVEISGEGGPLGIHVVPFFSSLSGRILGLFIRGIEENSRSKREGLFHENECIVKINHVDLVDKTFAQAQDVFRQAMKSPSVLLNVLPPQNRDQYEKSVIGPLNIFGDNDGVLRTKLPPPVHGISGIKTASLTGTGRPEEDASTSLQQNKSPRVPRLGRKPSSPSLSPLMGFGSKKNAKKIKIDLKKGPEGLGFTVVTRDSSIHGPGPIFVKNILPKGAAIKDGRLQSGDRILEVNGRDVTGRTQEELVAMLRSTKQGETASLVIARQEGTFLPRELKGEPDCYPLSLETTEQLTFEIPLNDSGSAGLGVSLKGNKSRETGTDLGIFIKSIIHGGAAFKDGRLRMNDQLIAVNGESLLGKSNHEAMETLRRSMSMEGNIRGMIQLVILRRPERPMEEPTECGAFSKPCFENCPNAINASRRNDNSPLHPFGTYSSQDKQKELLLPSDGWAEAEVPPSPPPHPVLELGTEDYSHSSGVDSAVYFPDQHTHFRSVTPARQPESMNLKASKSMDLVPDESKVHSLADHKSDGLSDKSSRSGQGALNCEAAPQGSSELEDVENKARKIKKPKEKEKKKEKGKMKVKEKKLKEENGDPERKIKKKGFGAMLRFGKKKDDKGGKAEQKGTRKHGSLREEELEKMKEERERIGAKHQELREKQARGLIDYATGGIGSLHDMDDDEMDPNYARVNHFREPCASANVYRSPSPPRAGPLGYPRDGRPLSPERDHLEGLYAKVNKPYHPPMPVDSGRPPSGSTDRIQKLRKEYYQARREGFTLYEDDEGRARLDYDFHWVSGKGPDGNAHNIRFEGMERQYASLPRGGPADPIDYLTATPRGLYKERELPYYPGAHPVHPPKGSYPRPPDLRLADLRYPQYYPPPPAPQHKGPFRQDVPPSPPQHPRVPAYQEMGRPGPRGGSPDQYPYRAQDPRQKNPMTAAV</sequence>
<dbReference type="FunFam" id="2.30.42.10:FF:000117">
    <property type="entry name" value="partitioning defective 3 homolog B isoform X2"/>
    <property type="match status" value="1"/>
</dbReference>
<accession>A0A8C8X3D3</accession>
<evidence type="ECO:0000256" key="16">
    <source>
        <dbReference type="SAM" id="MobiDB-lite"/>
    </source>
</evidence>
<evidence type="ECO:0000313" key="18">
    <source>
        <dbReference type="Ensembl" id="ENSPLOP00000013480.1"/>
    </source>
</evidence>
<keyword evidence="8" id="KW-0965">Cell junction</keyword>
<keyword evidence="4" id="KW-0796">Tight junction</keyword>
<dbReference type="PANTHER" id="PTHR16484">
    <property type="entry name" value="PARTITIONING DEFECTIVE 3 RELATED"/>
    <property type="match status" value="1"/>
</dbReference>
<dbReference type="GO" id="GO:0000226">
    <property type="term" value="P:microtubule cytoskeleton organization"/>
    <property type="evidence" value="ECO:0007669"/>
    <property type="project" value="TreeGrafter"/>
</dbReference>
<feature type="region of interest" description="Disordered" evidence="16">
    <location>
        <begin position="896"/>
        <end position="956"/>
    </location>
</feature>
<dbReference type="PANTHER" id="PTHR16484:SF4">
    <property type="entry name" value="PARTITIONING DEFECTIVE 3 HOMOLOG B"/>
    <property type="match status" value="1"/>
</dbReference>
<dbReference type="PROSITE" id="PS50106">
    <property type="entry name" value="PDZ"/>
    <property type="match status" value="3"/>
</dbReference>
<dbReference type="GO" id="GO:0005938">
    <property type="term" value="C:cell cortex"/>
    <property type="evidence" value="ECO:0007669"/>
    <property type="project" value="TreeGrafter"/>
</dbReference>
<dbReference type="FunFam" id="2.30.42.10:FF:000078">
    <property type="entry name" value="Partitioning defective 3 homolog B"/>
    <property type="match status" value="1"/>
</dbReference>
<dbReference type="GO" id="GO:0051301">
    <property type="term" value="P:cell division"/>
    <property type="evidence" value="ECO:0007669"/>
    <property type="project" value="UniProtKB-KW"/>
</dbReference>
<dbReference type="InterPro" id="IPR052213">
    <property type="entry name" value="PAR3"/>
</dbReference>
<dbReference type="GO" id="GO:0008104">
    <property type="term" value="P:intracellular protein localization"/>
    <property type="evidence" value="ECO:0007669"/>
    <property type="project" value="TreeGrafter"/>
</dbReference>
<dbReference type="CDD" id="cd23058">
    <property type="entry name" value="PDZ2_Par3-like"/>
    <property type="match status" value="1"/>
</dbReference>
<dbReference type="Gene3D" id="3.10.20.90">
    <property type="entry name" value="Phosphatidylinositol 3-kinase Catalytic Subunit, Chain A, domain 1"/>
    <property type="match status" value="1"/>
</dbReference>
<dbReference type="CDD" id="cd06691">
    <property type="entry name" value="PDZ1_Par3-like"/>
    <property type="match status" value="1"/>
</dbReference>
<dbReference type="Proteomes" id="UP000694399">
    <property type="component" value="Chromosome C2"/>
</dbReference>
<evidence type="ECO:0000256" key="6">
    <source>
        <dbReference type="ARBA" id="ARBA00022618"/>
    </source>
</evidence>
<evidence type="ECO:0000313" key="19">
    <source>
        <dbReference type="Proteomes" id="UP000694399"/>
    </source>
</evidence>
<dbReference type="GO" id="GO:0012505">
    <property type="term" value="C:endomembrane system"/>
    <property type="evidence" value="ECO:0007669"/>
    <property type="project" value="UniProtKB-SubCell"/>
</dbReference>
<keyword evidence="6" id="KW-0132">Cell division</keyword>
<feature type="region of interest" description="Disordered" evidence="16">
    <location>
        <begin position="325"/>
        <end position="374"/>
    </location>
</feature>
<dbReference type="SMART" id="SM00228">
    <property type="entry name" value="PDZ"/>
    <property type="match status" value="3"/>
</dbReference>
<evidence type="ECO:0000256" key="1">
    <source>
        <dbReference type="ARBA" id="ARBA00004308"/>
    </source>
</evidence>
<dbReference type="GO" id="GO:0016324">
    <property type="term" value="C:apical plasma membrane"/>
    <property type="evidence" value="ECO:0007669"/>
    <property type="project" value="TreeGrafter"/>
</dbReference>
<evidence type="ECO:0000256" key="2">
    <source>
        <dbReference type="ARBA" id="ARBA00004435"/>
    </source>
</evidence>
<evidence type="ECO:0000256" key="14">
    <source>
        <dbReference type="ARBA" id="ARBA00080501"/>
    </source>
</evidence>
<evidence type="ECO:0000256" key="15">
    <source>
        <dbReference type="ARBA" id="ARBA00080550"/>
    </source>
</evidence>
<comment type="subunit">
    <text evidence="12">Interacts with PARD6B. Interacts with INSC/inscuteable.</text>
</comment>
<dbReference type="GO" id="GO:0005923">
    <property type="term" value="C:bicellular tight junction"/>
    <property type="evidence" value="ECO:0007669"/>
    <property type="project" value="UniProtKB-SubCell"/>
</dbReference>